<evidence type="ECO:0000313" key="4">
    <source>
        <dbReference type="EMBL" id="MBA8816794.1"/>
    </source>
</evidence>
<evidence type="ECO:0000256" key="2">
    <source>
        <dbReference type="ARBA" id="ARBA00022679"/>
    </source>
</evidence>
<evidence type="ECO:0000256" key="3">
    <source>
        <dbReference type="ARBA" id="ARBA00023315"/>
    </source>
</evidence>
<organism evidence="4 5">
    <name type="scientific">Microbacterium halimionae</name>
    <dbReference type="NCBI Taxonomy" id="1526413"/>
    <lineage>
        <taxon>Bacteria</taxon>
        <taxon>Bacillati</taxon>
        <taxon>Actinomycetota</taxon>
        <taxon>Actinomycetes</taxon>
        <taxon>Micrococcales</taxon>
        <taxon>Microbacteriaceae</taxon>
        <taxon>Microbacterium</taxon>
    </lineage>
</organism>
<dbReference type="SUPFAM" id="SSF51161">
    <property type="entry name" value="Trimeric LpxA-like enzymes"/>
    <property type="match status" value="1"/>
</dbReference>
<gene>
    <name evidence="4" type="ORF">FHX48_001887</name>
</gene>
<keyword evidence="5" id="KW-1185">Reference proteome</keyword>
<dbReference type="CDD" id="cd03354">
    <property type="entry name" value="LbH_SAT"/>
    <property type="match status" value="1"/>
</dbReference>
<dbReference type="InterPro" id="IPR011004">
    <property type="entry name" value="Trimer_LpxA-like_sf"/>
</dbReference>
<keyword evidence="3 4" id="KW-0012">Acyltransferase</keyword>
<protein>
    <submittedName>
        <fullName evidence="4">Serine O-acetyltransferase</fullName>
        <ecNumber evidence="4">2.3.1.30</ecNumber>
    </submittedName>
</protein>
<sequence length="176" mass="19307">MDVHAVIKFRKAMKIWLFGGVRPRIKVHLRALVHAREAGNVAFAKFIEARMQRKYGIFISHKAHFPLSLDLKHPTGVVVGEGVRLGERVAIYQHVTLGGARTGDWQRGRYPTIGDDTVIFAGAVIVGDITIGKNCIIGANSVVIRDVPDGSTAVGAPARVVDRQVPNPLDRRTENE</sequence>
<dbReference type="EC" id="2.3.1.30" evidence="4"/>
<dbReference type="InterPro" id="IPR045304">
    <property type="entry name" value="LbH_SAT"/>
</dbReference>
<dbReference type="PANTHER" id="PTHR42811">
    <property type="entry name" value="SERINE ACETYLTRANSFERASE"/>
    <property type="match status" value="1"/>
</dbReference>
<evidence type="ECO:0000313" key="5">
    <source>
        <dbReference type="Proteomes" id="UP000526083"/>
    </source>
</evidence>
<dbReference type="GO" id="GO:0009001">
    <property type="term" value="F:serine O-acetyltransferase activity"/>
    <property type="evidence" value="ECO:0007669"/>
    <property type="project" value="UniProtKB-EC"/>
</dbReference>
<dbReference type="AlphaFoldDB" id="A0A7W3PMD6"/>
<comment type="similarity">
    <text evidence="1">Belongs to the transferase hexapeptide repeat family.</text>
</comment>
<keyword evidence="2 4" id="KW-0808">Transferase</keyword>
<evidence type="ECO:0000256" key="1">
    <source>
        <dbReference type="ARBA" id="ARBA00007274"/>
    </source>
</evidence>
<name>A0A7W3PMD6_9MICO</name>
<accession>A0A7W3PMD6</accession>
<comment type="caution">
    <text evidence="4">The sequence shown here is derived from an EMBL/GenBank/DDBJ whole genome shotgun (WGS) entry which is preliminary data.</text>
</comment>
<dbReference type="Proteomes" id="UP000526083">
    <property type="component" value="Unassembled WGS sequence"/>
</dbReference>
<proteinExistence type="inferred from homology"/>
<reference evidence="4 5" key="1">
    <citation type="submission" date="2020-07" db="EMBL/GenBank/DDBJ databases">
        <title>Sequencing the genomes of 1000 actinobacteria strains.</title>
        <authorList>
            <person name="Klenk H.-P."/>
        </authorList>
    </citation>
    <scope>NUCLEOTIDE SEQUENCE [LARGE SCALE GENOMIC DNA]</scope>
    <source>
        <strain evidence="4 5">DSM 27576</strain>
    </source>
</reference>
<dbReference type="EMBL" id="JACGWY010000003">
    <property type="protein sequence ID" value="MBA8816794.1"/>
    <property type="molecule type" value="Genomic_DNA"/>
</dbReference>
<dbReference type="Pfam" id="PF00132">
    <property type="entry name" value="Hexapep"/>
    <property type="match status" value="1"/>
</dbReference>
<dbReference type="Gene3D" id="2.160.10.10">
    <property type="entry name" value="Hexapeptide repeat proteins"/>
    <property type="match status" value="1"/>
</dbReference>
<dbReference type="InterPro" id="IPR001451">
    <property type="entry name" value="Hexapep"/>
</dbReference>